<keyword evidence="11 14" id="KW-0472">Membrane</keyword>
<dbReference type="GO" id="GO:0015891">
    <property type="term" value="P:siderophore transport"/>
    <property type="evidence" value="ECO:0007669"/>
    <property type="project" value="InterPro"/>
</dbReference>
<keyword evidence="6 14" id="KW-0812">Transmembrane</keyword>
<keyword evidence="13 14" id="KW-0998">Cell outer membrane</keyword>
<feature type="compositionally biased region" description="Polar residues" evidence="16">
    <location>
        <begin position="512"/>
        <end position="521"/>
    </location>
</feature>
<dbReference type="Pfam" id="PF07715">
    <property type="entry name" value="Plug"/>
    <property type="match status" value="1"/>
</dbReference>
<evidence type="ECO:0000256" key="14">
    <source>
        <dbReference type="PROSITE-ProRule" id="PRU01360"/>
    </source>
</evidence>
<dbReference type="InterPro" id="IPR000531">
    <property type="entry name" value="Beta-barrel_TonB"/>
</dbReference>
<dbReference type="InterPro" id="IPR037066">
    <property type="entry name" value="Plug_dom_sf"/>
</dbReference>
<feature type="chain" id="PRO_5026890944" evidence="17">
    <location>
        <begin position="41"/>
        <end position="828"/>
    </location>
</feature>
<evidence type="ECO:0000256" key="1">
    <source>
        <dbReference type="ARBA" id="ARBA00004571"/>
    </source>
</evidence>
<dbReference type="Gene3D" id="2.40.170.20">
    <property type="entry name" value="TonB-dependent receptor, beta-barrel domain"/>
    <property type="match status" value="1"/>
</dbReference>
<dbReference type="EMBL" id="CADIJR010000026">
    <property type="protein sequence ID" value="CAB3654684.1"/>
    <property type="molecule type" value="Genomic_DNA"/>
</dbReference>
<dbReference type="GO" id="GO:0038023">
    <property type="term" value="F:signaling receptor activity"/>
    <property type="evidence" value="ECO:0007669"/>
    <property type="project" value="InterPro"/>
</dbReference>
<dbReference type="CDD" id="cd01347">
    <property type="entry name" value="ligand_gated_channel"/>
    <property type="match status" value="1"/>
</dbReference>
<keyword evidence="4 14" id="KW-1134">Transmembrane beta strand</keyword>
<proteinExistence type="inferred from homology"/>
<evidence type="ECO:0000256" key="2">
    <source>
        <dbReference type="ARBA" id="ARBA00009810"/>
    </source>
</evidence>
<evidence type="ECO:0000256" key="13">
    <source>
        <dbReference type="ARBA" id="ARBA00023237"/>
    </source>
</evidence>
<dbReference type="AlphaFoldDB" id="A0A6J5A5Q5"/>
<keyword evidence="3 14" id="KW-0813">Transport</keyword>
<dbReference type="Gene3D" id="2.170.130.10">
    <property type="entry name" value="TonB-dependent receptor, plug domain"/>
    <property type="match status" value="1"/>
</dbReference>
<dbReference type="NCBIfam" id="TIGR01783">
    <property type="entry name" value="TonB-siderophor"/>
    <property type="match status" value="1"/>
</dbReference>
<feature type="signal peptide" evidence="17">
    <location>
        <begin position="1"/>
        <end position="40"/>
    </location>
</feature>
<keyword evidence="5" id="KW-0410">Iron transport</keyword>
<dbReference type="Pfam" id="PF00593">
    <property type="entry name" value="TonB_dep_Rec_b-barrel"/>
    <property type="match status" value="1"/>
</dbReference>
<protein>
    <submittedName>
        <fullName evidence="19">Fe(3+)-pyochelin receptor</fullName>
    </submittedName>
</protein>
<dbReference type="Proteomes" id="UP000507979">
    <property type="component" value="Unassembled WGS sequence"/>
</dbReference>
<keyword evidence="12 19" id="KW-0675">Receptor</keyword>
<evidence type="ECO:0000256" key="15">
    <source>
        <dbReference type="RuleBase" id="RU003357"/>
    </source>
</evidence>
<dbReference type="PROSITE" id="PS52016">
    <property type="entry name" value="TONB_DEPENDENT_REC_3"/>
    <property type="match status" value="1"/>
</dbReference>
<keyword evidence="10 15" id="KW-0798">TonB box</keyword>
<evidence type="ECO:0000256" key="16">
    <source>
        <dbReference type="SAM" id="MobiDB-lite"/>
    </source>
</evidence>
<feature type="region of interest" description="Disordered" evidence="16">
    <location>
        <begin position="508"/>
        <end position="528"/>
    </location>
</feature>
<evidence type="ECO:0000256" key="5">
    <source>
        <dbReference type="ARBA" id="ARBA00022496"/>
    </source>
</evidence>
<dbReference type="InterPro" id="IPR012910">
    <property type="entry name" value="Plug_dom"/>
</dbReference>
<keyword evidence="20" id="KW-1185">Reference proteome</keyword>
<evidence type="ECO:0000256" key="6">
    <source>
        <dbReference type="ARBA" id="ARBA00022692"/>
    </source>
</evidence>
<evidence type="ECO:0000256" key="10">
    <source>
        <dbReference type="ARBA" id="ARBA00023077"/>
    </source>
</evidence>
<dbReference type="PANTHER" id="PTHR32552:SF74">
    <property type="entry name" value="HYDROXAMATE SIDEROPHORE RECEPTOR FHUE"/>
    <property type="match status" value="1"/>
</dbReference>
<dbReference type="InterPro" id="IPR039426">
    <property type="entry name" value="TonB-dep_rcpt-like"/>
</dbReference>
<evidence type="ECO:0000256" key="8">
    <source>
        <dbReference type="ARBA" id="ARBA00023004"/>
    </source>
</evidence>
<dbReference type="InterPro" id="IPR036942">
    <property type="entry name" value="Beta-barrel_TonB_sf"/>
</dbReference>
<evidence type="ECO:0000256" key="9">
    <source>
        <dbReference type="ARBA" id="ARBA00023065"/>
    </source>
</evidence>
<keyword evidence="9" id="KW-0406">Ion transport</keyword>
<reference evidence="19 20" key="1">
    <citation type="submission" date="2020-04" db="EMBL/GenBank/DDBJ databases">
        <authorList>
            <person name="De Canck E."/>
        </authorList>
    </citation>
    <scope>NUCLEOTIDE SEQUENCE [LARGE SCALE GENOMIC DNA]</scope>
    <source>
        <strain evidence="19 20">LMG 26845</strain>
    </source>
</reference>
<evidence type="ECO:0000256" key="4">
    <source>
        <dbReference type="ARBA" id="ARBA00022452"/>
    </source>
</evidence>
<keyword evidence="7 17" id="KW-0732">Signal</keyword>
<evidence type="ECO:0000256" key="7">
    <source>
        <dbReference type="ARBA" id="ARBA00022729"/>
    </source>
</evidence>
<dbReference type="Gene3D" id="3.55.50.30">
    <property type="match status" value="1"/>
</dbReference>
<dbReference type="GO" id="GO:0009279">
    <property type="term" value="C:cell outer membrane"/>
    <property type="evidence" value="ECO:0007669"/>
    <property type="project" value="UniProtKB-SubCell"/>
</dbReference>
<dbReference type="GO" id="GO:0015344">
    <property type="term" value="F:siderophore uptake transmembrane transporter activity"/>
    <property type="evidence" value="ECO:0007669"/>
    <property type="project" value="TreeGrafter"/>
</dbReference>
<dbReference type="RefSeq" id="WP_231689936.1">
    <property type="nucleotide sequence ID" value="NZ_CADIJR010000026.1"/>
</dbReference>
<comment type="subcellular location">
    <subcellularLocation>
        <location evidence="1 14">Cell outer membrane</location>
        <topology evidence="1 14">Multi-pass membrane protein</topology>
    </subcellularLocation>
</comment>
<evidence type="ECO:0000256" key="11">
    <source>
        <dbReference type="ARBA" id="ARBA00023136"/>
    </source>
</evidence>
<name>A0A6J5A5Q5_9BURK</name>
<feature type="domain" description="Secretin/TonB short N-terminal" evidence="18">
    <location>
        <begin position="74"/>
        <end position="125"/>
    </location>
</feature>
<gene>
    <name evidence="19" type="primary">fptA_2</name>
    <name evidence="19" type="ORF">LMG26845_02966</name>
</gene>
<dbReference type="SUPFAM" id="SSF56935">
    <property type="entry name" value="Porins"/>
    <property type="match status" value="1"/>
</dbReference>
<dbReference type="PANTHER" id="PTHR32552">
    <property type="entry name" value="FERRICHROME IRON RECEPTOR-RELATED"/>
    <property type="match status" value="1"/>
</dbReference>
<dbReference type="InterPro" id="IPR010105">
    <property type="entry name" value="TonB_sidphr_rcpt"/>
</dbReference>
<comment type="similarity">
    <text evidence="2 14 15">Belongs to the TonB-dependent receptor family.</text>
</comment>
<dbReference type="FunFam" id="2.170.130.10:FF:000010">
    <property type="entry name" value="Ferripyoverdine receptor"/>
    <property type="match status" value="1"/>
</dbReference>
<evidence type="ECO:0000259" key="18">
    <source>
        <dbReference type="SMART" id="SM00965"/>
    </source>
</evidence>
<evidence type="ECO:0000256" key="12">
    <source>
        <dbReference type="ARBA" id="ARBA00023170"/>
    </source>
</evidence>
<sequence>MPLFTSPVQAASPSRAVLTPRRLVLILAAAWSLQTSVAHAQAAPAAAGASQQHYSLSAGPLVDVVNRFASQAGIALTFDADALRNESSSGVQGSYGVEDGLRQVLAGTRWQARRMANGAYILEARPLASGDATVLAPVRITAQGFNPASTEGSGAYGGSATTIFKGAQSVRDTPQPVTIVSRQLLDDRKLPDLHDVLQNVPGVTVDYTDSERVSYYSRGFAIDSLQVDGMNMYQAGSNFIQPDTAVLDRVEILRGSAGILRGSGNPSATVNLVRKRPTREFQASADVTVGSWDRRRAEADISGAFNDSGTLRGRVVAVADNKDFFQDARYEHRKVFYGVLQADLTDRTTLTGSFQHTELKATGAWGGLPRGFDGSDLKLGRSTYLGADWNHWNRYNDQAMLELEHRFDGGWEVKATAMNTRFRYFDGGFKQSYITRASTTNPYLYNVTTSIYPSSASDQNGVSLTANGPVELFGRTHHLTLGAESSYVRQTNSSGYFNVGPKNNIDIRDWDPSSTYPEPQGTTGGSFYEASNNRTKQQALYALGRISLADPLTLLVGARATWWDYEVLQGTTQYSIDREITPYAGLVYDLNENFSVYGSYSEIFTPQQAYDSGGNLLEPIRGEDYEAGIKGAFYDGRLNAALSVFRINNVGRAMDDAGSANPCLPNYPTGYCKVAGGKTRSEGWELEVSGEVTPDWQIMAGYTNTRTKYLSDSTASNVGQPIRTLDPRHLLRVFTTYRLPGQLRGLTLGAGVQAQSDTYASARGITARQAGFAIYNAMASYDFNKNLRLQLNVNNIFDKVYYKKVDATGISNYYGDPRNVMLTLSARM</sequence>
<evidence type="ECO:0000313" key="19">
    <source>
        <dbReference type="EMBL" id="CAB3654684.1"/>
    </source>
</evidence>
<evidence type="ECO:0000256" key="17">
    <source>
        <dbReference type="SAM" id="SignalP"/>
    </source>
</evidence>
<evidence type="ECO:0000256" key="3">
    <source>
        <dbReference type="ARBA" id="ARBA00022448"/>
    </source>
</evidence>
<organism evidence="19 20">
    <name type="scientific">Achromobacter insuavis</name>
    <dbReference type="NCBI Taxonomy" id="1287735"/>
    <lineage>
        <taxon>Bacteria</taxon>
        <taxon>Pseudomonadati</taxon>
        <taxon>Pseudomonadota</taxon>
        <taxon>Betaproteobacteria</taxon>
        <taxon>Burkholderiales</taxon>
        <taxon>Alcaligenaceae</taxon>
        <taxon>Achromobacter</taxon>
    </lineage>
</organism>
<dbReference type="GeneID" id="92898828"/>
<keyword evidence="8" id="KW-0408">Iron</keyword>
<evidence type="ECO:0000313" key="20">
    <source>
        <dbReference type="Proteomes" id="UP000507979"/>
    </source>
</evidence>
<dbReference type="InterPro" id="IPR011662">
    <property type="entry name" value="Secretin/TonB_short_N"/>
</dbReference>
<dbReference type="SMART" id="SM00965">
    <property type="entry name" value="STN"/>
    <property type="match status" value="1"/>
</dbReference>
<accession>A0A6J5A5Q5</accession>